<evidence type="ECO:0000313" key="6">
    <source>
        <dbReference type="RefSeq" id="XP_018026917.1"/>
    </source>
</evidence>
<gene>
    <name evidence="6" type="primary">LOC108682290</name>
</gene>
<sequence length="546" mass="61131">MTDIDLPLSDIITKKKIILNRGRAAPKTAMTSRQQTNSNVKPNIIKTTGDARNHLIQKKRQHFTDAREQLARIAKTSDARDKLNKIRGNQKGIPELIQELQAKPTDMRQKLNLKRNGALQVKKNFVNIQQVKTGLQTASKGGVGNTRMQGTAIIRTVSGNSGVNRTVVPTVGRTVQNLNRTVQNRGVSNASVNIQRKRLVPAKGISGSLIQQFHRSNAVRLQQQQQPAVAQVVTVRSNAAPLVRSVRPLQTVARRRVAVAGSGPVYATQPRHTMVAPQTIYRQVPARVPAYRQEAVVMQEQPMVYEQDDGAYDDEPLTYDDDYDVVPQQQLQPVYYEEAPVSPPYEPQYEEVYVPRAVTVQQQQPQHYGPPVPPQARASVPVQNNSYVSRSQPRPQQQPARYTTQPQRYPQQQLQPQQQQQQRYSTQQRVVQQSPRRTAVARPAPPMVQKVVGHRVMVSNLHPVATNEDIKELFGNLGPISSCKMARPGTAVVVYLDLNDAKRSVDVYHNRKLDGQPMQVKIMGPVTEASTSATSSLARNPRTRMY</sequence>
<dbReference type="PANTHER" id="PTHR19965">
    <property type="entry name" value="RNA AND EXPORT FACTOR BINDING PROTEIN"/>
    <property type="match status" value="1"/>
</dbReference>
<dbReference type="GeneID" id="108682290"/>
<feature type="region of interest" description="Disordered" evidence="3">
    <location>
        <begin position="384"/>
        <end position="441"/>
    </location>
</feature>
<dbReference type="InterPro" id="IPR000504">
    <property type="entry name" value="RRM_dom"/>
</dbReference>
<dbReference type="OrthoDB" id="6335455at2759"/>
<dbReference type="PROSITE" id="PS50102">
    <property type="entry name" value="RRM"/>
    <property type="match status" value="1"/>
</dbReference>
<evidence type="ECO:0000313" key="5">
    <source>
        <dbReference type="Proteomes" id="UP000694843"/>
    </source>
</evidence>
<dbReference type="OMA" id="VMPPGYE"/>
<dbReference type="GO" id="GO:0006406">
    <property type="term" value="P:mRNA export from nucleus"/>
    <property type="evidence" value="ECO:0007669"/>
    <property type="project" value="TreeGrafter"/>
</dbReference>
<protein>
    <submittedName>
        <fullName evidence="6">Mediator of RNA polymerase II transcription subunit 15 isoform X1</fullName>
    </submittedName>
</protein>
<organism evidence="5 6">
    <name type="scientific">Hyalella azteca</name>
    <name type="common">Amphipod</name>
    <dbReference type="NCBI Taxonomy" id="294128"/>
    <lineage>
        <taxon>Eukaryota</taxon>
        <taxon>Metazoa</taxon>
        <taxon>Ecdysozoa</taxon>
        <taxon>Arthropoda</taxon>
        <taxon>Crustacea</taxon>
        <taxon>Multicrustacea</taxon>
        <taxon>Malacostraca</taxon>
        <taxon>Eumalacostraca</taxon>
        <taxon>Peracarida</taxon>
        <taxon>Amphipoda</taxon>
        <taxon>Senticaudata</taxon>
        <taxon>Talitrida</taxon>
        <taxon>Talitroidea</taxon>
        <taxon>Hyalellidae</taxon>
        <taxon>Hyalella</taxon>
    </lineage>
</organism>
<dbReference type="PANTHER" id="PTHR19965:SF94">
    <property type="entry name" value="FI13061P-RELATED"/>
    <property type="match status" value="1"/>
</dbReference>
<dbReference type="RefSeq" id="XP_018026917.1">
    <property type="nucleotide sequence ID" value="XM_018171428.2"/>
</dbReference>
<accession>A0A8B7PNK8</accession>
<dbReference type="GO" id="GO:0005634">
    <property type="term" value="C:nucleus"/>
    <property type="evidence" value="ECO:0007669"/>
    <property type="project" value="TreeGrafter"/>
</dbReference>
<dbReference type="Proteomes" id="UP000694843">
    <property type="component" value="Unplaced"/>
</dbReference>
<feature type="compositionally biased region" description="Low complexity" evidence="3">
    <location>
        <begin position="389"/>
        <end position="441"/>
    </location>
</feature>
<dbReference type="SUPFAM" id="SSF54928">
    <property type="entry name" value="RNA-binding domain, RBD"/>
    <property type="match status" value="1"/>
</dbReference>
<evidence type="ECO:0000259" key="4">
    <source>
        <dbReference type="PROSITE" id="PS50102"/>
    </source>
</evidence>
<dbReference type="Pfam" id="PF00076">
    <property type="entry name" value="RRM_1"/>
    <property type="match status" value="1"/>
</dbReference>
<dbReference type="KEGG" id="hazt:108682290"/>
<dbReference type="InterPro" id="IPR051229">
    <property type="entry name" value="ALYREF_mRNA_export"/>
</dbReference>
<dbReference type="SMART" id="SM00360">
    <property type="entry name" value="RRM"/>
    <property type="match status" value="1"/>
</dbReference>
<keyword evidence="1 2" id="KW-0694">RNA-binding</keyword>
<name>A0A8B7PNK8_HYAAZ</name>
<evidence type="ECO:0000256" key="3">
    <source>
        <dbReference type="SAM" id="MobiDB-lite"/>
    </source>
</evidence>
<dbReference type="AlphaFoldDB" id="A0A8B7PNK8"/>
<dbReference type="InterPro" id="IPR035979">
    <property type="entry name" value="RBD_domain_sf"/>
</dbReference>
<keyword evidence="5" id="KW-1185">Reference proteome</keyword>
<dbReference type="GO" id="GO:0003729">
    <property type="term" value="F:mRNA binding"/>
    <property type="evidence" value="ECO:0007669"/>
    <property type="project" value="TreeGrafter"/>
</dbReference>
<dbReference type="Gene3D" id="3.30.70.330">
    <property type="match status" value="1"/>
</dbReference>
<proteinExistence type="predicted"/>
<dbReference type="InterPro" id="IPR012677">
    <property type="entry name" value="Nucleotide-bd_a/b_plait_sf"/>
</dbReference>
<evidence type="ECO:0000256" key="2">
    <source>
        <dbReference type="PROSITE-ProRule" id="PRU00176"/>
    </source>
</evidence>
<reference evidence="6" key="1">
    <citation type="submission" date="2025-08" db="UniProtKB">
        <authorList>
            <consortium name="RefSeq"/>
        </authorList>
    </citation>
    <scope>IDENTIFICATION</scope>
    <source>
        <tissue evidence="6">Whole organism</tissue>
    </source>
</reference>
<feature type="domain" description="RRM" evidence="4">
    <location>
        <begin position="454"/>
        <end position="525"/>
    </location>
</feature>
<evidence type="ECO:0000256" key="1">
    <source>
        <dbReference type="ARBA" id="ARBA00022884"/>
    </source>
</evidence>